<dbReference type="PATRIC" id="fig|1227485.3.peg.1142"/>
<evidence type="ECO:0000313" key="3">
    <source>
        <dbReference type="Proteomes" id="UP000011523"/>
    </source>
</evidence>
<dbReference type="EMBL" id="AOJD01000032">
    <property type="protein sequence ID" value="ELZ38929.1"/>
    <property type="molecule type" value="Genomic_DNA"/>
</dbReference>
<proteinExistence type="predicted"/>
<reference evidence="2 3" key="1">
    <citation type="journal article" date="2014" name="PLoS Genet.">
        <title>Phylogenetically driven sequencing of extremely halophilic archaea reveals strategies for static and dynamic osmo-response.</title>
        <authorList>
            <person name="Becker E.A."/>
            <person name="Seitzer P.M."/>
            <person name="Tritt A."/>
            <person name="Larsen D."/>
            <person name="Krusor M."/>
            <person name="Yao A.I."/>
            <person name="Wu D."/>
            <person name="Madern D."/>
            <person name="Eisen J.A."/>
            <person name="Darling A.E."/>
            <person name="Facciotti M.T."/>
        </authorList>
    </citation>
    <scope>NUCLEOTIDE SEQUENCE [LARGE SCALE GENOMIC DNA]</scope>
    <source>
        <strain evidence="2 3">DSM 14210</strain>
    </source>
</reference>
<accession>M0DXW2</accession>
<comment type="caution">
    <text evidence="2">The sequence shown here is derived from an EMBL/GenBank/DDBJ whole genome shotgun (WGS) entry which is preliminary data.</text>
</comment>
<feature type="region of interest" description="Disordered" evidence="1">
    <location>
        <begin position="1"/>
        <end position="24"/>
    </location>
</feature>
<gene>
    <name evidence="2" type="ORF">C472_05933</name>
</gene>
<protein>
    <submittedName>
        <fullName evidence="2">Uncharacterized protein</fullName>
    </submittedName>
</protein>
<name>M0DXW2_9EURY</name>
<sequence length="81" mass="9266">MLDREYTVPASDGSDDSAGTTRTSDVVPERRYLVRVLLKNGRFETFHAHYYPAESNTKAIDFGIYRDETTENPFVDFRGLS</sequence>
<evidence type="ECO:0000313" key="2">
    <source>
        <dbReference type="EMBL" id="ELZ38929.1"/>
    </source>
</evidence>
<organism evidence="2 3">
    <name type="scientific">Halorubrum tebenquichense DSM 14210</name>
    <dbReference type="NCBI Taxonomy" id="1227485"/>
    <lineage>
        <taxon>Archaea</taxon>
        <taxon>Methanobacteriati</taxon>
        <taxon>Methanobacteriota</taxon>
        <taxon>Stenosarchaea group</taxon>
        <taxon>Halobacteria</taxon>
        <taxon>Halobacteriales</taxon>
        <taxon>Haloferacaceae</taxon>
        <taxon>Halorubrum</taxon>
    </lineage>
</organism>
<keyword evidence="3" id="KW-1185">Reference proteome</keyword>
<dbReference type="AlphaFoldDB" id="M0DXW2"/>
<dbReference type="Proteomes" id="UP000011523">
    <property type="component" value="Unassembled WGS sequence"/>
</dbReference>
<evidence type="ECO:0000256" key="1">
    <source>
        <dbReference type="SAM" id="MobiDB-lite"/>
    </source>
</evidence>